<protein>
    <recommendedName>
        <fullName evidence="1">OTU domain-containing protein</fullName>
    </recommendedName>
</protein>
<comment type="caution">
    <text evidence="2">The sequence shown here is derived from an EMBL/GenBank/DDBJ whole genome shotgun (WGS) entry which is preliminary data.</text>
</comment>
<dbReference type="AlphaFoldDB" id="A0A814MI99"/>
<dbReference type="GO" id="GO:0000785">
    <property type="term" value="C:chromatin"/>
    <property type="evidence" value="ECO:0007669"/>
    <property type="project" value="TreeGrafter"/>
</dbReference>
<feature type="domain" description="OTU" evidence="1">
    <location>
        <begin position="93"/>
        <end position="206"/>
    </location>
</feature>
<reference evidence="2" key="1">
    <citation type="submission" date="2021-02" db="EMBL/GenBank/DDBJ databases">
        <authorList>
            <person name="Nowell W R."/>
        </authorList>
    </citation>
    <scope>NUCLEOTIDE SEQUENCE</scope>
    <source>
        <strain evidence="2">Ploen Becks lab</strain>
    </source>
</reference>
<dbReference type="GO" id="GO:0006357">
    <property type="term" value="P:regulation of transcription by RNA polymerase II"/>
    <property type="evidence" value="ECO:0007669"/>
    <property type="project" value="TreeGrafter"/>
</dbReference>
<accession>A0A814MI99</accession>
<evidence type="ECO:0000313" key="2">
    <source>
        <dbReference type="EMBL" id="CAF1078926.1"/>
    </source>
</evidence>
<dbReference type="OrthoDB" id="5987462at2759"/>
<dbReference type="PANTHER" id="PTHR16081">
    <property type="entry name" value="VERTNIN"/>
    <property type="match status" value="1"/>
</dbReference>
<evidence type="ECO:0000313" key="3">
    <source>
        <dbReference type="Proteomes" id="UP000663879"/>
    </source>
</evidence>
<dbReference type="InterPro" id="IPR038822">
    <property type="entry name" value="Vertnin-like"/>
</dbReference>
<dbReference type="Gene3D" id="3.90.70.80">
    <property type="match status" value="1"/>
</dbReference>
<name>A0A814MI99_9BILA</name>
<dbReference type="PROSITE" id="PS50802">
    <property type="entry name" value="OTU"/>
    <property type="match status" value="1"/>
</dbReference>
<proteinExistence type="predicted"/>
<dbReference type="EMBL" id="CAJNOC010006482">
    <property type="protein sequence ID" value="CAF1078926.1"/>
    <property type="molecule type" value="Genomic_DNA"/>
</dbReference>
<dbReference type="Proteomes" id="UP000663879">
    <property type="component" value="Unassembled WGS sequence"/>
</dbReference>
<sequence length="922" mass="108431">MDAETLSFLNEFKTLVDNQNFTRRRVEMFESLFEQFKSVTDLNLLKEIMLEKLERVFKFQLIKNKEVIYKKNEKIDKICESLLLQSNVEFIDLVPVQISGDGNCLYRSISQALYGSQNFHFEIRYRTLVDMVFNRHYHLSFLNSYTKPRQPNWFLVCAPGSDNLDLSQTYDEQIFECSRLSHFSTIIHVYVAAQALKIHIDQIYPSKCKLVEGSLVAFLNKTMECNFYDVQGLIKIVWSNASSDNLSRSSSTWNPNHFVCMVPYKKNYYQERLSEIYSRDKRELSINSQKIEDSEKQKKKKKNLSRSSSIESINEFLKSLPKISPYSSLSDKDRWSKNYDFDICDSVFTEESFDDKSSDIIDEKSSKSSISSNSRSKSLIDNETDVEFASLKIAELSIDTDICQQGVDLSELSGDYDSANFFVYDSFEYAFSQESVKCLPKSIRKNCIFCVDLNMFSIGDTLADNNGAYRQYGNVTKFYEIVFEKNNLNVRTIKPYYLDKTNFNIYRVTKTFYRSIIKENFRRKTFRIKRINDNAFDKLVVCYINPDEKSFNLKCHGNARKITRPYIKKSNSCLKKIKEVSTKSGSALLKYAQLLLEVGENPELCEIPSSVSQIYKHKSIIQNKNNRNVRTRDEYADALINRKKSDFVRTFNFDRDSVQIVMFTDQQYRDIIRFGTSEGNFSILNVDTTFNLGRYYVTLITYRNLSLYHSGSINFPTFIGPIMIHLNKDYQSYHRFAVELKNFDKMHDNILSKIKCFITDDDDAIRGAFQQVFKNSEYMFCCNHLRKNLYRQFYQFDLEDEEKVKLIETIFGKLKNRKESLIGSGNKETFNERCNNLIRETKEIKHNFRITVLSEWLKKHLLNKIYKNFLKIIWKHDCAANDYYTTNDIEGINHKLKELSQRKQMSLSKIFDKLICFRDKNF</sequence>
<dbReference type="SUPFAM" id="SSF54001">
    <property type="entry name" value="Cysteine proteinases"/>
    <property type="match status" value="1"/>
</dbReference>
<keyword evidence="3" id="KW-1185">Reference proteome</keyword>
<evidence type="ECO:0000259" key="1">
    <source>
        <dbReference type="PROSITE" id="PS50802"/>
    </source>
</evidence>
<dbReference type="PANTHER" id="PTHR16081:SF0">
    <property type="entry name" value="VERTNIN"/>
    <property type="match status" value="1"/>
</dbReference>
<organism evidence="2 3">
    <name type="scientific">Brachionus calyciflorus</name>
    <dbReference type="NCBI Taxonomy" id="104777"/>
    <lineage>
        <taxon>Eukaryota</taxon>
        <taxon>Metazoa</taxon>
        <taxon>Spiralia</taxon>
        <taxon>Gnathifera</taxon>
        <taxon>Rotifera</taxon>
        <taxon>Eurotatoria</taxon>
        <taxon>Monogononta</taxon>
        <taxon>Pseudotrocha</taxon>
        <taxon>Ploima</taxon>
        <taxon>Brachionidae</taxon>
        <taxon>Brachionus</taxon>
    </lineage>
</organism>
<dbReference type="InterPro" id="IPR038765">
    <property type="entry name" value="Papain-like_cys_pep_sf"/>
</dbReference>
<dbReference type="InterPro" id="IPR003323">
    <property type="entry name" value="OTU_dom"/>
</dbReference>
<gene>
    <name evidence="2" type="ORF">OXX778_LOCUS20097</name>
</gene>